<dbReference type="AlphaFoldDB" id="A0A1C7MAP7"/>
<keyword evidence="2" id="KW-1185">Reference proteome</keyword>
<protein>
    <submittedName>
        <fullName evidence="1">Uncharacterized protein</fullName>
    </submittedName>
</protein>
<accession>A0A1C7MAP7</accession>
<dbReference type="EMBL" id="LUGG01000007">
    <property type="protein sequence ID" value="OBZ73436.1"/>
    <property type="molecule type" value="Genomic_DNA"/>
</dbReference>
<name>A0A1C7MAP7_GRIFR</name>
<sequence length="81" mass="9378">MDIHAISFIKHAIPTINVFCHNRQFPTMLQLQRFAFDLFSSTTPLILVAFWLYSELHLHANAGRYSKWTIQLPFSSAHAAF</sequence>
<organism evidence="1 2">
    <name type="scientific">Grifola frondosa</name>
    <name type="common">Maitake</name>
    <name type="synonym">Polyporus frondosus</name>
    <dbReference type="NCBI Taxonomy" id="5627"/>
    <lineage>
        <taxon>Eukaryota</taxon>
        <taxon>Fungi</taxon>
        <taxon>Dikarya</taxon>
        <taxon>Basidiomycota</taxon>
        <taxon>Agaricomycotina</taxon>
        <taxon>Agaricomycetes</taxon>
        <taxon>Polyporales</taxon>
        <taxon>Grifolaceae</taxon>
        <taxon>Grifola</taxon>
    </lineage>
</organism>
<comment type="caution">
    <text evidence="1">The sequence shown here is derived from an EMBL/GenBank/DDBJ whole genome shotgun (WGS) entry which is preliminary data.</text>
</comment>
<evidence type="ECO:0000313" key="2">
    <source>
        <dbReference type="Proteomes" id="UP000092993"/>
    </source>
</evidence>
<proteinExistence type="predicted"/>
<gene>
    <name evidence="1" type="ORF">A0H81_07258</name>
</gene>
<evidence type="ECO:0000313" key="1">
    <source>
        <dbReference type="EMBL" id="OBZ73436.1"/>
    </source>
</evidence>
<dbReference type="Proteomes" id="UP000092993">
    <property type="component" value="Unassembled WGS sequence"/>
</dbReference>
<reference evidence="1 2" key="1">
    <citation type="submission" date="2016-03" db="EMBL/GenBank/DDBJ databases">
        <title>Whole genome sequencing of Grifola frondosa 9006-11.</title>
        <authorList>
            <person name="Min B."/>
            <person name="Park H."/>
            <person name="Kim J.-G."/>
            <person name="Cho H."/>
            <person name="Oh Y.-L."/>
            <person name="Kong W.-S."/>
            <person name="Choi I.-G."/>
        </authorList>
    </citation>
    <scope>NUCLEOTIDE SEQUENCE [LARGE SCALE GENOMIC DNA]</scope>
    <source>
        <strain evidence="1 2">9006-11</strain>
    </source>
</reference>